<name>A0ABY4EIR7_9BACI</name>
<dbReference type="InterPro" id="IPR037208">
    <property type="entry name" value="Spo0E-like_sf"/>
</dbReference>
<gene>
    <name evidence="1" type="ORF">MUN89_19090</name>
</gene>
<evidence type="ECO:0000313" key="1">
    <source>
        <dbReference type="EMBL" id="UOQ43948.1"/>
    </source>
</evidence>
<dbReference type="InterPro" id="IPR018540">
    <property type="entry name" value="Spo0E-like"/>
</dbReference>
<dbReference type="Pfam" id="PF09388">
    <property type="entry name" value="SpoOE-like"/>
    <property type="match status" value="1"/>
</dbReference>
<organism evidence="1 2">
    <name type="scientific">Halobacillus salinarum</name>
    <dbReference type="NCBI Taxonomy" id="2932257"/>
    <lineage>
        <taxon>Bacteria</taxon>
        <taxon>Bacillati</taxon>
        <taxon>Bacillota</taxon>
        <taxon>Bacilli</taxon>
        <taxon>Bacillales</taxon>
        <taxon>Bacillaceae</taxon>
        <taxon>Halobacillus</taxon>
    </lineage>
</organism>
<dbReference type="SUPFAM" id="SSF140500">
    <property type="entry name" value="BAS1536-like"/>
    <property type="match status" value="1"/>
</dbReference>
<dbReference type="Proteomes" id="UP000831787">
    <property type="component" value="Chromosome"/>
</dbReference>
<dbReference type="EMBL" id="CP095073">
    <property type="protein sequence ID" value="UOQ43948.1"/>
    <property type="molecule type" value="Genomic_DNA"/>
</dbReference>
<accession>A0ABY4EIR7</accession>
<dbReference type="InterPro" id="IPR036638">
    <property type="entry name" value="HLH_DNA-bd_sf"/>
</dbReference>
<dbReference type="RefSeq" id="WP_244709511.1">
    <property type="nucleotide sequence ID" value="NZ_CP095073.1"/>
</dbReference>
<keyword evidence="2" id="KW-1185">Reference proteome</keyword>
<sequence length="52" mass="6451">MDYKLKLEQQIEDLREVMYQIYYSNPQDEELLQISQELDGLLNKWRDSTRDR</sequence>
<proteinExistence type="predicted"/>
<protein>
    <submittedName>
        <fullName evidence="1">Aspartyl-phosphate phosphatase Spo0E family protein</fullName>
    </submittedName>
</protein>
<evidence type="ECO:0000313" key="2">
    <source>
        <dbReference type="Proteomes" id="UP000831787"/>
    </source>
</evidence>
<reference evidence="1 2" key="1">
    <citation type="submission" date="2022-04" db="EMBL/GenBank/DDBJ databases">
        <title>Halobacillus sp. isolated from saltern.</title>
        <authorList>
            <person name="Won M."/>
            <person name="Lee C.-M."/>
            <person name="Woen H.-Y."/>
            <person name="Kwon S.-W."/>
        </authorList>
    </citation>
    <scope>NUCLEOTIDE SEQUENCE [LARGE SCALE GENOMIC DNA]</scope>
    <source>
        <strain evidence="1 2">SSBR10-3</strain>
    </source>
</reference>
<dbReference type="Gene3D" id="4.10.280.10">
    <property type="entry name" value="Helix-loop-helix DNA-binding domain"/>
    <property type="match status" value="1"/>
</dbReference>